<dbReference type="AlphaFoldDB" id="A0A0D2CET7"/>
<accession>A0A0D2CET7</accession>
<dbReference type="Proteomes" id="UP000053342">
    <property type="component" value="Unassembled WGS sequence"/>
</dbReference>
<keyword evidence="4 5" id="KW-0472">Membrane</keyword>
<evidence type="ECO:0000256" key="3">
    <source>
        <dbReference type="ARBA" id="ARBA00022989"/>
    </source>
</evidence>
<evidence type="ECO:0000256" key="2">
    <source>
        <dbReference type="ARBA" id="ARBA00022692"/>
    </source>
</evidence>
<dbReference type="RefSeq" id="XP_016268613.1">
    <property type="nucleotide sequence ID" value="XM_016401560.1"/>
</dbReference>
<dbReference type="PANTHER" id="PTHR34187">
    <property type="entry name" value="FGR18P"/>
    <property type="match status" value="1"/>
</dbReference>
<evidence type="ECO:0000313" key="8">
    <source>
        <dbReference type="Proteomes" id="UP000053342"/>
    </source>
</evidence>
<evidence type="ECO:0000256" key="4">
    <source>
        <dbReference type="ARBA" id="ARBA00023136"/>
    </source>
</evidence>
<feature type="transmembrane region" description="Helical" evidence="5">
    <location>
        <begin position="179"/>
        <end position="201"/>
    </location>
</feature>
<reference evidence="7 8" key="1">
    <citation type="submission" date="2015-01" db="EMBL/GenBank/DDBJ databases">
        <title>The Genome Sequence of Exophiala oligosperma CBS72588.</title>
        <authorList>
            <consortium name="The Broad Institute Genomics Platform"/>
            <person name="Cuomo C."/>
            <person name="de Hoog S."/>
            <person name="Gorbushina A."/>
            <person name="Stielow B."/>
            <person name="Teixiera M."/>
            <person name="Abouelleil A."/>
            <person name="Chapman S.B."/>
            <person name="Priest M."/>
            <person name="Young S.K."/>
            <person name="Wortman J."/>
            <person name="Nusbaum C."/>
            <person name="Birren B."/>
        </authorList>
    </citation>
    <scope>NUCLEOTIDE SEQUENCE [LARGE SCALE GENOMIC DNA]</scope>
    <source>
        <strain evidence="7 8">CBS 72588</strain>
    </source>
</reference>
<keyword evidence="8" id="KW-1185">Reference proteome</keyword>
<name>A0A0D2CET7_9EURO</name>
<evidence type="ECO:0000313" key="7">
    <source>
        <dbReference type="EMBL" id="KIW48397.1"/>
    </source>
</evidence>
<feature type="domain" description="DUF202" evidence="6">
    <location>
        <begin position="90"/>
        <end position="165"/>
    </location>
</feature>
<dbReference type="Pfam" id="PF02656">
    <property type="entry name" value="DUF202"/>
    <property type="match status" value="1"/>
</dbReference>
<dbReference type="OrthoDB" id="199599at2759"/>
<keyword evidence="3 5" id="KW-1133">Transmembrane helix</keyword>
<gene>
    <name evidence="7" type="ORF">PV06_00986</name>
</gene>
<dbReference type="InterPro" id="IPR003807">
    <property type="entry name" value="DUF202"/>
</dbReference>
<dbReference type="PANTHER" id="PTHR34187:SF1">
    <property type="entry name" value="DUF202 DOMAIN-CONTAINING PROTEIN"/>
    <property type="match status" value="1"/>
</dbReference>
<organism evidence="7 8">
    <name type="scientific">Exophiala oligosperma</name>
    <dbReference type="NCBI Taxonomy" id="215243"/>
    <lineage>
        <taxon>Eukaryota</taxon>
        <taxon>Fungi</taxon>
        <taxon>Dikarya</taxon>
        <taxon>Ascomycota</taxon>
        <taxon>Pezizomycotina</taxon>
        <taxon>Eurotiomycetes</taxon>
        <taxon>Chaetothyriomycetidae</taxon>
        <taxon>Chaetothyriales</taxon>
        <taxon>Herpotrichiellaceae</taxon>
        <taxon>Exophiala</taxon>
    </lineage>
</organism>
<feature type="transmembrane region" description="Helical" evidence="5">
    <location>
        <begin position="137"/>
        <end position="158"/>
    </location>
</feature>
<evidence type="ECO:0000256" key="1">
    <source>
        <dbReference type="ARBA" id="ARBA00004127"/>
    </source>
</evidence>
<keyword evidence="2 5" id="KW-0812">Transmembrane</keyword>
<proteinExistence type="predicted"/>
<dbReference type="HOGENOM" id="CLU_053359_1_4_1"/>
<dbReference type="InterPro" id="IPR052053">
    <property type="entry name" value="IM_YidH-like"/>
</dbReference>
<dbReference type="GeneID" id="27353060"/>
<dbReference type="VEuPathDB" id="FungiDB:PV06_00986"/>
<sequence length="204" mass="22681">MRLLFRIFPPQNIVETKTTLEAFNGPGHDDAELYSSTATTLEISDDFESPTTKEKVLDDVTCLTGNFQIHRLLWARYISIDAPLTQRLSHLSNEQTFLAWFSLANAMSSLGIVIAQISSMENALEAEPKPTTMRRALGKPQACICQLSAILILLIGAWRFLEHQNDILRGLTKFCFGGVYLTGIVVLLCLVSFFLLLVTVLDGS</sequence>
<dbReference type="EMBL" id="KN847332">
    <property type="protein sequence ID" value="KIW48397.1"/>
    <property type="molecule type" value="Genomic_DNA"/>
</dbReference>
<protein>
    <recommendedName>
        <fullName evidence="6">DUF202 domain-containing protein</fullName>
    </recommendedName>
</protein>
<evidence type="ECO:0000256" key="5">
    <source>
        <dbReference type="SAM" id="Phobius"/>
    </source>
</evidence>
<dbReference type="GO" id="GO:0012505">
    <property type="term" value="C:endomembrane system"/>
    <property type="evidence" value="ECO:0007669"/>
    <property type="project" value="UniProtKB-SubCell"/>
</dbReference>
<comment type="subcellular location">
    <subcellularLocation>
        <location evidence="1">Endomembrane system</location>
        <topology evidence="1">Multi-pass membrane protein</topology>
    </subcellularLocation>
</comment>
<evidence type="ECO:0000259" key="6">
    <source>
        <dbReference type="Pfam" id="PF02656"/>
    </source>
</evidence>